<proteinExistence type="predicted"/>
<evidence type="ECO:0000256" key="3">
    <source>
        <dbReference type="ARBA" id="ARBA00022692"/>
    </source>
</evidence>
<evidence type="ECO:0000256" key="8">
    <source>
        <dbReference type="SAM" id="MobiDB-lite"/>
    </source>
</evidence>
<protein>
    <recommendedName>
        <fullName evidence="11">Sec-independent protein translocase TatB</fullName>
    </recommendedName>
</protein>
<dbReference type="AlphaFoldDB" id="A0A7J5BZF4"/>
<evidence type="ECO:0000313" key="10">
    <source>
        <dbReference type="Proteomes" id="UP000467240"/>
    </source>
</evidence>
<feature type="compositionally biased region" description="Low complexity" evidence="8">
    <location>
        <begin position="130"/>
        <end position="154"/>
    </location>
</feature>
<dbReference type="InterPro" id="IPR003369">
    <property type="entry name" value="TatA/B/E"/>
</dbReference>
<evidence type="ECO:0000313" key="9">
    <source>
        <dbReference type="EMBL" id="KAB1660032.1"/>
    </source>
</evidence>
<evidence type="ECO:0000256" key="6">
    <source>
        <dbReference type="ARBA" id="ARBA00023010"/>
    </source>
</evidence>
<keyword evidence="2" id="KW-0813">Transport</keyword>
<feature type="compositionally biased region" description="Low complexity" evidence="8">
    <location>
        <begin position="86"/>
        <end position="105"/>
    </location>
</feature>
<keyword evidence="6" id="KW-0811">Translocation</keyword>
<dbReference type="EMBL" id="WBJZ01000004">
    <property type="protein sequence ID" value="KAB1660032.1"/>
    <property type="molecule type" value="Genomic_DNA"/>
</dbReference>
<keyword evidence="3" id="KW-0812">Transmembrane</keyword>
<keyword evidence="7" id="KW-0472">Membrane</keyword>
<gene>
    <name evidence="9" type="ORF">F8O01_03615</name>
</gene>
<dbReference type="Gene3D" id="1.20.5.3310">
    <property type="match status" value="1"/>
</dbReference>
<reference evidence="9 10" key="1">
    <citation type="submission" date="2019-09" db="EMBL/GenBank/DDBJ databases">
        <title>Phylogeny of genus Pseudoclavibacter and closely related genus.</title>
        <authorList>
            <person name="Li Y."/>
        </authorList>
    </citation>
    <scope>NUCLEOTIDE SEQUENCE [LARGE SCALE GENOMIC DNA]</scope>
    <source>
        <strain evidence="9 10">DSM 23821</strain>
    </source>
</reference>
<accession>A0A7J5BZF4</accession>
<keyword evidence="10" id="KW-1185">Reference proteome</keyword>
<feature type="region of interest" description="Disordered" evidence="8">
    <location>
        <begin position="78"/>
        <end position="206"/>
    </location>
</feature>
<sequence length="206" mass="21806">MFGLTVEKLVVIALLAAFVIGPSRLPAYAHTLATLVRRGRALVEAAKADAEDLAGVDLSADQWERLDVRRYDPRRIVREALGDTGATPASRSPRSTPETPTSTPEKPGNTLDEPGNTLENPASSLEKRTAPAIPSEPPASESSSVPSSAVVRPVYRVTGTSGHPRRRIVPQDPARATERAPVGAPSEARERSAPEPLRAQAVDAAG</sequence>
<evidence type="ECO:0000256" key="7">
    <source>
        <dbReference type="ARBA" id="ARBA00023136"/>
    </source>
</evidence>
<dbReference type="RefSeq" id="WP_158039530.1">
    <property type="nucleotide sequence ID" value="NZ_JACCFV010000001.1"/>
</dbReference>
<dbReference type="Pfam" id="PF02416">
    <property type="entry name" value="TatA_B_E"/>
    <property type="match status" value="1"/>
</dbReference>
<evidence type="ECO:0000256" key="5">
    <source>
        <dbReference type="ARBA" id="ARBA00022989"/>
    </source>
</evidence>
<comment type="subcellular location">
    <subcellularLocation>
        <location evidence="1">Membrane</location>
        <topology evidence="1">Single-pass membrane protein</topology>
    </subcellularLocation>
</comment>
<organism evidence="9 10">
    <name type="scientific">Pseudoclavibacter chungangensis</name>
    <dbReference type="NCBI Taxonomy" id="587635"/>
    <lineage>
        <taxon>Bacteria</taxon>
        <taxon>Bacillati</taxon>
        <taxon>Actinomycetota</taxon>
        <taxon>Actinomycetes</taxon>
        <taxon>Micrococcales</taxon>
        <taxon>Microbacteriaceae</taxon>
        <taxon>Pseudoclavibacter</taxon>
    </lineage>
</organism>
<comment type="caution">
    <text evidence="9">The sequence shown here is derived from an EMBL/GenBank/DDBJ whole genome shotgun (WGS) entry which is preliminary data.</text>
</comment>
<evidence type="ECO:0000256" key="2">
    <source>
        <dbReference type="ARBA" id="ARBA00022448"/>
    </source>
</evidence>
<evidence type="ECO:0000256" key="4">
    <source>
        <dbReference type="ARBA" id="ARBA00022927"/>
    </source>
</evidence>
<dbReference type="OrthoDB" id="3267321at2"/>
<dbReference type="PRINTS" id="PR01506">
    <property type="entry name" value="TATBPROTEIN"/>
</dbReference>
<dbReference type="Proteomes" id="UP000467240">
    <property type="component" value="Unassembled WGS sequence"/>
</dbReference>
<keyword evidence="5" id="KW-1133">Transmembrane helix</keyword>
<name>A0A7J5BZF4_9MICO</name>
<evidence type="ECO:0000256" key="1">
    <source>
        <dbReference type="ARBA" id="ARBA00004167"/>
    </source>
</evidence>
<evidence type="ECO:0008006" key="11">
    <source>
        <dbReference type="Google" id="ProtNLM"/>
    </source>
</evidence>
<keyword evidence="4" id="KW-0653">Protein transport</keyword>